<evidence type="ECO:0000256" key="3">
    <source>
        <dbReference type="ARBA" id="ARBA00023128"/>
    </source>
</evidence>
<organism evidence="6 7">
    <name type="scientific">Pyricularia oryzae</name>
    <name type="common">Rice blast fungus</name>
    <name type="synonym">Magnaporthe oryzae</name>
    <dbReference type="NCBI Taxonomy" id="318829"/>
    <lineage>
        <taxon>Eukaryota</taxon>
        <taxon>Fungi</taxon>
        <taxon>Dikarya</taxon>
        <taxon>Ascomycota</taxon>
        <taxon>Pezizomycotina</taxon>
        <taxon>Sordariomycetes</taxon>
        <taxon>Sordariomycetidae</taxon>
        <taxon>Magnaporthales</taxon>
        <taxon>Pyriculariaceae</taxon>
        <taxon>Pyricularia</taxon>
    </lineage>
</organism>
<comment type="subcellular location">
    <subcellularLocation>
        <location evidence="1">Mitochondrion</location>
    </subcellularLocation>
</comment>
<dbReference type="SMART" id="SM00916">
    <property type="entry name" value="L51_S25_CI-B8"/>
    <property type="match status" value="1"/>
</dbReference>
<dbReference type="AlphaFoldDB" id="A0A4P7NJ53"/>
<evidence type="ECO:0000256" key="5">
    <source>
        <dbReference type="SAM" id="MobiDB-lite"/>
    </source>
</evidence>
<dbReference type="SMR" id="A0A4P7NJ53"/>
<dbReference type="PANTHER" id="PTHR13274">
    <property type="entry name" value="MITOCHONDRIAL RIBOSOMAL PROTEIN S25"/>
    <property type="match status" value="1"/>
</dbReference>
<dbReference type="InterPro" id="IPR036249">
    <property type="entry name" value="Thioredoxin-like_sf"/>
</dbReference>
<dbReference type="GO" id="GO:0005840">
    <property type="term" value="C:ribosome"/>
    <property type="evidence" value="ECO:0007669"/>
    <property type="project" value="UniProtKB-KW"/>
</dbReference>
<evidence type="ECO:0000313" key="7">
    <source>
        <dbReference type="Proteomes" id="UP000294847"/>
    </source>
</evidence>
<dbReference type="GO" id="GO:1990904">
    <property type="term" value="C:ribonucleoprotein complex"/>
    <property type="evidence" value="ECO:0007669"/>
    <property type="project" value="UniProtKB-KW"/>
</dbReference>
<dbReference type="GO" id="GO:0003735">
    <property type="term" value="F:structural constituent of ribosome"/>
    <property type="evidence" value="ECO:0007669"/>
    <property type="project" value="InterPro"/>
</dbReference>
<sequence>MVSVIRRMNVLKRKLYSIRHGPGAAQLPPEIARLHFEFPMTRSLAELGPRKFWRHYLPQLKYHNPSVPMILNRFPDTPEQPKPALLSIYLRTPSTPTTSTTPSRKASQPQQIADLKSATDGSSPAPAPLQDETVVTIDATHLKAKAILKELLVKTGATPAPGPTAQELAEKAELDALEAQSEVDRQVQIKFREQQKLEKAALDKVKREAAEMKAAAKEM</sequence>
<dbReference type="InterPro" id="IPR040049">
    <property type="entry name" value="Ribosomal_mS25/mL61"/>
</dbReference>
<gene>
    <name evidence="6" type="ORF">PoMZ_10937</name>
</gene>
<dbReference type="GO" id="GO:0005739">
    <property type="term" value="C:mitochondrion"/>
    <property type="evidence" value="ECO:0007669"/>
    <property type="project" value="UniProtKB-SubCell"/>
</dbReference>
<evidence type="ECO:0000256" key="2">
    <source>
        <dbReference type="ARBA" id="ARBA00022980"/>
    </source>
</evidence>
<keyword evidence="4" id="KW-0687">Ribonucleoprotein</keyword>
<reference evidence="6 7" key="1">
    <citation type="journal article" date="2019" name="Mol. Biol. Evol.">
        <title>Blast fungal genomes show frequent chromosomal changes, gene gains and losses, and effector gene turnover.</title>
        <authorList>
            <person name="Gomez Luciano L.B."/>
            <person name="Jason Tsai I."/>
            <person name="Chuma I."/>
            <person name="Tosa Y."/>
            <person name="Chen Y.H."/>
            <person name="Li J.Y."/>
            <person name="Li M.Y."/>
            <person name="Jade Lu M.Y."/>
            <person name="Nakayashiki H."/>
            <person name="Li W.H."/>
        </authorList>
    </citation>
    <scope>NUCLEOTIDE SEQUENCE [LARGE SCALE GENOMIC DNA]</scope>
    <source>
        <strain evidence="6">MZ5-1-6</strain>
    </source>
</reference>
<accession>A0A4P7NJ53</accession>
<name>A0A4P7NJ53_PYROR</name>
<dbReference type="EMBL" id="CP034208">
    <property type="protein sequence ID" value="QBZ62063.1"/>
    <property type="molecule type" value="Genomic_DNA"/>
</dbReference>
<dbReference type="Proteomes" id="UP000294847">
    <property type="component" value="Chromosome 5"/>
</dbReference>
<dbReference type="OMA" id="FWREMLP"/>
<evidence type="ECO:0000256" key="4">
    <source>
        <dbReference type="ARBA" id="ARBA00023274"/>
    </source>
</evidence>
<keyword evidence="3" id="KW-0496">Mitochondrion</keyword>
<dbReference type="InterPro" id="IPR007741">
    <property type="entry name" value="Ribosomal_mL43/mS25/NADH_DH"/>
</dbReference>
<dbReference type="VEuPathDB" id="FungiDB:M_BR32_EuGene_00030201"/>
<dbReference type="SUPFAM" id="SSF52833">
    <property type="entry name" value="Thioredoxin-like"/>
    <property type="match status" value="1"/>
</dbReference>
<proteinExistence type="predicted"/>
<evidence type="ECO:0000256" key="1">
    <source>
        <dbReference type="ARBA" id="ARBA00004173"/>
    </source>
</evidence>
<protein>
    <submittedName>
        <fullName evidence="6">Uncharacterized protein</fullName>
    </submittedName>
</protein>
<feature type="compositionally biased region" description="Low complexity" evidence="5">
    <location>
        <begin position="92"/>
        <end position="103"/>
    </location>
</feature>
<feature type="region of interest" description="Disordered" evidence="5">
    <location>
        <begin position="92"/>
        <end position="129"/>
    </location>
</feature>
<dbReference type="PANTHER" id="PTHR13274:SF2">
    <property type="entry name" value="SMALL RIBOSOMAL SUBUNIT PROTEIN MS25"/>
    <property type="match status" value="1"/>
</dbReference>
<dbReference type="Pfam" id="PF05047">
    <property type="entry name" value="L51_S25_CI-B8"/>
    <property type="match status" value="1"/>
</dbReference>
<keyword evidence="2" id="KW-0689">Ribosomal protein</keyword>
<evidence type="ECO:0000313" key="6">
    <source>
        <dbReference type="EMBL" id="QBZ62063.1"/>
    </source>
</evidence>